<dbReference type="CDD" id="cd01991">
    <property type="entry name" value="Asn_synthase_B_C"/>
    <property type="match status" value="1"/>
</dbReference>
<dbReference type="PANTHER" id="PTHR11772:SF2">
    <property type="entry name" value="ASPARAGINE SYNTHETASE [GLUTAMINE-HYDROLYZING]"/>
    <property type="match status" value="1"/>
</dbReference>
<dbReference type="GO" id="GO:0005829">
    <property type="term" value="C:cytosol"/>
    <property type="evidence" value="ECO:0007669"/>
    <property type="project" value="TreeGrafter"/>
</dbReference>
<evidence type="ECO:0000256" key="1">
    <source>
        <dbReference type="ARBA" id="ARBA00022741"/>
    </source>
</evidence>
<dbReference type="EMBL" id="MNZM01000112">
    <property type="protein sequence ID" value="OIP82480.1"/>
    <property type="molecule type" value="Genomic_DNA"/>
</dbReference>
<proteinExistence type="predicted"/>
<gene>
    <name evidence="4" type="ORF">AUK04_04650</name>
</gene>
<evidence type="ECO:0000313" key="4">
    <source>
        <dbReference type="EMBL" id="OIP82480.1"/>
    </source>
</evidence>
<evidence type="ECO:0000313" key="5">
    <source>
        <dbReference type="Proteomes" id="UP000183758"/>
    </source>
</evidence>
<evidence type="ECO:0000259" key="3">
    <source>
        <dbReference type="Pfam" id="PF00733"/>
    </source>
</evidence>
<keyword evidence="1" id="KW-0547">Nucleotide-binding</keyword>
<dbReference type="GO" id="GO:0006529">
    <property type="term" value="P:asparagine biosynthetic process"/>
    <property type="evidence" value="ECO:0007669"/>
    <property type="project" value="InterPro"/>
</dbReference>
<dbReference type="Pfam" id="PF00733">
    <property type="entry name" value="Asn_synthase"/>
    <property type="match status" value="2"/>
</dbReference>
<name>A0A1J5HU43_9BACT</name>
<dbReference type="InterPro" id="IPR014729">
    <property type="entry name" value="Rossmann-like_a/b/a_fold"/>
</dbReference>
<comment type="caution">
    <text evidence="4">The sequence shown here is derived from an EMBL/GenBank/DDBJ whole genome shotgun (WGS) entry which is preliminary data.</text>
</comment>
<dbReference type="GO" id="GO:0005524">
    <property type="term" value="F:ATP binding"/>
    <property type="evidence" value="ECO:0007669"/>
    <property type="project" value="UniProtKB-KW"/>
</dbReference>
<dbReference type="AlphaFoldDB" id="A0A1J5HU43"/>
<dbReference type="Proteomes" id="UP000183758">
    <property type="component" value="Unassembled WGS sequence"/>
</dbReference>
<dbReference type="PANTHER" id="PTHR11772">
    <property type="entry name" value="ASPARAGINE SYNTHETASE"/>
    <property type="match status" value="1"/>
</dbReference>
<feature type="domain" description="Asparagine synthetase" evidence="3">
    <location>
        <begin position="20"/>
        <end position="158"/>
    </location>
</feature>
<evidence type="ECO:0000256" key="2">
    <source>
        <dbReference type="ARBA" id="ARBA00022840"/>
    </source>
</evidence>
<accession>A0A1J5HU43</accession>
<dbReference type="InterPro" id="IPR050795">
    <property type="entry name" value="Asn_Synthetase"/>
</dbReference>
<keyword evidence="2" id="KW-0067">ATP-binding</keyword>
<dbReference type="InterPro" id="IPR001962">
    <property type="entry name" value="Asn_synthase"/>
</dbReference>
<reference evidence="4 5" key="1">
    <citation type="journal article" date="2016" name="Environ. Microbiol.">
        <title>Genomic resolution of a cold subsurface aquifer community provides metabolic insights for novel microbes adapted to high CO concentrations.</title>
        <authorList>
            <person name="Probst A.J."/>
            <person name="Castelle C.J."/>
            <person name="Singh A."/>
            <person name="Brown C.T."/>
            <person name="Anantharaman K."/>
            <person name="Sharon I."/>
            <person name="Hug L.A."/>
            <person name="Burstein D."/>
            <person name="Emerson J.B."/>
            <person name="Thomas B.C."/>
            <person name="Banfield J.F."/>
        </authorList>
    </citation>
    <scope>NUCLEOTIDE SEQUENCE [LARGE SCALE GENOMIC DNA]</scope>
    <source>
        <strain evidence="4">CG2_30_33_16</strain>
    </source>
</reference>
<dbReference type="SUPFAM" id="SSF52402">
    <property type="entry name" value="Adenine nucleotide alpha hydrolases-like"/>
    <property type="match status" value="1"/>
</dbReference>
<feature type="domain" description="Asparagine synthetase" evidence="3">
    <location>
        <begin position="164"/>
        <end position="255"/>
    </location>
</feature>
<sequence length="263" mass="30293">MNRYINQLTLLTDKLFSKYKKQINSKEKVGVLVSGGIDSSIVASFCHKHFSNVTLLSFGTEQSKDKPFVQILQKHLDIPLIWLSINDNLVNANLKTVKKILEPINLSNSLMHLSLATGYFLICQASKMAGISNVFTGQGPDVIMAGYSKYKRLMIQENGKYDLIKQEIIKDLDNLKIDKVRDNTMANYHKIQLYNLYLEQFFIDLCLEIPVNYKLHISNNVLIEKYIERLWGKNLDLPDEIVWRAKMAFQYSTQVQKLVQKAV</sequence>
<protein>
    <recommendedName>
        <fullName evidence="3">Asparagine synthetase domain-containing protein</fullName>
    </recommendedName>
</protein>
<dbReference type="GO" id="GO:0004066">
    <property type="term" value="F:asparagine synthase (glutamine-hydrolyzing) activity"/>
    <property type="evidence" value="ECO:0007669"/>
    <property type="project" value="InterPro"/>
</dbReference>
<organism evidence="4 5">
    <name type="scientific">Candidatus Roizmanbacteria bacterium CG2_30_33_16</name>
    <dbReference type="NCBI Taxonomy" id="1805340"/>
    <lineage>
        <taxon>Bacteria</taxon>
        <taxon>Candidatus Roizmaniibacteriota</taxon>
    </lineage>
</organism>
<dbReference type="Gene3D" id="3.40.50.620">
    <property type="entry name" value="HUPs"/>
    <property type="match status" value="1"/>
</dbReference>